<feature type="compositionally biased region" description="Polar residues" evidence="1">
    <location>
        <begin position="15"/>
        <end position="24"/>
    </location>
</feature>
<gene>
    <name evidence="2" type="ORF">NCTC12967_03074</name>
</gene>
<name>A0A448N301_9ACTN</name>
<accession>A0A448N301</accession>
<dbReference type="AlphaFoldDB" id="A0A448N301"/>
<feature type="compositionally biased region" description="Basic and acidic residues" evidence="1">
    <location>
        <begin position="204"/>
        <end position="215"/>
    </location>
</feature>
<feature type="compositionally biased region" description="Basic residues" evidence="1">
    <location>
        <begin position="106"/>
        <end position="119"/>
    </location>
</feature>
<feature type="region of interest" description="Disordered" evidence="1">
    <location>
        <begin position="250"/>
        <end position="280"/>
    </location>
</feature>
<dbReference type="Proteomes" id="UP000273044">
    <property type="component" value="Chromosome"/>
</dbReference>
<feature type="compositionally biased region" description="Basic residues" evidence="1">
    <location>
        <begin position="148"/>
        <end position="172"/>
    </location>
</feature>
<feature type="region of interest" description="Disordered" evidence="1">
    <location>
        <begin position="96"/>
        <end position="236"/>
    </location>
</feature>
<evidence type="ECO:0000313" key="2">
    <source>
        <dbReference type="EMBL" id="VEH71746.1"/>
    </source>
</evidence>
<feature type="region of interest" description="Disordered" evidence="1">
    <location>
        <begin position="1"/>
        <end position="24"/>
    </location>
</feature>
<keyword evidence="3" id="KW-1185">Reference proteome</keyword>
<feature type="region of interest" description="Disordered" evidence="1">
    <location>
        <begin position="345"/>
        <end position="384"/>
    </location>
</feature>
<dbReference type="EMBL" id="LR134406">
    <property type="protein sequence ID" value="VEH71746.1"/>
    <property type="molecule type" value="Genomic_DNA"/>
</dbReference>
<feature type="compositionally biased region" description="Basic and acidic residues" evidence="1">
    <location>
        <begin position="173"/>
        <end position="191"/>
    </location>
</feature>
<reference evidence="2 3" key="1">
    <citation type="submission" date="2018-12" db="EMBL/GenBank/DDBJ databases">
        <authorList>
            <consortium name="Pathogen Informatics"/>
        </authorList>
    </citation>
    <scope>NUCLEOTIDE SEQUENCE [LARGE SCALE GENOMIC DNA]</scope>
    <source>
        <strain evidence="2 3">NCTC12967</strain>
    </source>
</reference>
<proteinExistence type="predicted"/>
<evidence type="ECO:0000313" key="3">
    <source>
        <dbReference type="Proteomes" id="UP000273044"/>
    </source>
</evidence>
<sequence length="427" mass="47693">MSGHEVSATRPVHTPPSTRSLNPLGSASTARLFRGFRVFTVVVAFHVERPARITDRDSAGHPFPSRELIGVSSGLSRCWSVRGSPAPRGITGHAALVQVSNPVRQPARHRRDQNHRSRNRPNPTSRRGHAPTAPAGPVLRQQGFHSPSRPHRCRPFRCLHRPANRFPRHHERSRRDRQPEPCSRGMRDRQDPNQNQPPGRVQTRRLEEQPRRTDPPHLPTPICPASPTSDAAPANPKISLGQPHRYHAGIPGSSRLHTPPITHTPVPRETGQRTRVTHKSPPALNADQAMNLFRDKTIKLLNRTMRIARVCFAFEDGADALPKHEAHIQHIRTFLFVDPRSGAPAAGHAAATGSRKHGSVPRETERVRPSMLRTPPEGRTPSSIRLLTTPHALNRDGWFHVKRVAVIPFHWIGCARPTTFRALLTAR</sequence>
<evidence type="ECO:0000256" key="1">
    <source>
        <dbReference type="SAM" id="MobiDB-lite"/>
    </source>
</evidence>
<protein>
    <submittedName>
        <fullName evidence="2">Uncharacterized protein</fullName>
    </submittedName>
</protein>
<organism evidence="2 3">
    <name type="scientific">Arachnia propionica</name>
    <dbReference type="NCBI Taxonomy" id="1750"/>
    <lineage>
        <taxon>Bacteria</taxon>
        <taxon>Bacillati</taxon>
        <taxon>Actinomycetota</taxon>
        <taxon>Actinomycetes</taxon>
        <taxon>Propionibacteriales</taxon>
        <taxon>Propionibacteriaceae</taxon>
        <taxon>Arachnia</taxon>
    </lineage>
</organism>